<proteinExistence type="predicted"/>
<dbReference type="Proteomes" id="UP001223720">
    <property type="component" value="Chromosome"/>
</dbReference>
<evidence type="ECO:0000256" key="1">
    <source>
        <dbReference type="SAM" id="MobiDB-lite"/>
    </source>
</evidence>
<feature type="region of interest" description="Disordered" evidence="1">
    <location>
        <begin position="30"/>
        <end position="66"/>
    </location>
</feature>
<name>A0AAX3WEV1_METEX</name>
<sequence length="66" mass="7406">MLIMDWDTPQFERARGRPPALVFEDRASMVARSTSESNGNEVTEHDLNHDPERLADMPLPGAGPWS</sequence>
<protein>
    <submittedName>
        <fullName evidence="2">Uncharacterized protein</fullName>
    </submittedName>
</protein>
<gene>
    <name evidence="2" type="ORF">KEC54_26870</name>
</gene>
<accession>A0AAX3WEV1</accession>
<organism evidence="2 3">
    <name type="scientific">Methylorubrum extorquens</name>
    <name type="common">Methylobacterium dichloromethanicum</name>
    <name type="synonym">Methylobacterium extorquens</name>
    <dbReference type="NCBI Taxonomy" id="408"/>
    <lineage>
        <taxon>Bacteria</taxon>
        <taxon>Pseudomonadati</taxon>
        <taxon>Pseudomonadota</taxon>
        <taxon>Alphaproteobacteria</taxon>
        <taxon>Hyphomicrobiales</taxon>
        <taxon>Methylobacteriaceae</taxon>
        <taxon>Methylorubrum</taxon>
    </lineage>
</organism>
<feature type="compositionally biased region" description="Polar residues" evidence="1">
    <location>
        <begin position="31"/>
        <end position="41"/>
    </location>
</feature>
<evidence type="ECO:0000313" key="2">
    <source>
        <dbReference type="EMBL" id="WHQ69893.1"/>
    </source>
</evidence>
<evidence type="ECO:0000313" key="3">
    <source>
        <dbReference type="Proteomes" id="UP001223720"/>
    </source>
</evidence>
<reference evidence="2" key="1">
    <citation type="journal article" date="2022" name="Biotechnol. Bioprocess Eng.">
        <title>Pan-genome Analysis Reveals Comparative Genomic Features of Central Metabolic Pathways in Methylorubrum extorquens.</title>
        <authorList>
            <person name="Lee G.M."/>
            <person name="Scott-Nevros Z.K."/>
            <person name="Lee S.-M."/>
            <person name="Kim D."/>
        </authorList>
    </citation>
    <scope>NUCLEOTIDE SEQUENCE</scope>
    <source>
        <strain evidence="2">ATCC 55366</strain>
    </source>
</reference>
<dbReference type="AlphaFoldDB" id="A0AAX3WEV1"/>
<dbReference type="EMBL" id="CP073633">
    <property type="protein sequence ID" value="WHQ69893.1"/>
    <property type="molecule type" value="Genomic_DNA"/>
</dbReference>
<dbReference type="RefSeq" id="WP_056117053.1">
    <property type="nucleotide sequence ID" value="NZ_CP073633.1"/>
</dbReference>
<feature type="compositionally biased region" description="Basic and acidic residues" evidence="1">
    <location>
        <begin position="42"/>
        <end position="55"/>
    </location>
</feature>